<gene>
    <name evidence="1" type="ORF">FHK98_15630</name>
</gene>
<protein>
    <submittedName>
        <fullName evidence="1">Uncharacterized protein</fullName>
    </submittedName>
</protein>
<proteinExistence type="predicted"/>
<organism evidence="1 2">
    <name type="scientific">Cylindrospermopsis raciborskii CS-506_A</name>
    <dbReference type="NCBI Taxonomy" id="2585140"/>
    <lineage>
        <taxon>Bacteria</taxon>
        <taxon>Bacillati</taxon>
        <taxon>Cyanobacteriota</taxon>
        <taxon>Cyanophyceae</taxon>
        <taxon>Nostocales</taxon>
        <taxon>Aphanizomenonaceae</taxon>
        <taxon>Cylindrospermopsis</taxon>
    </lineage>
</organism>
<reference evidence="1 2" key="1">
    <citation type="journal article" date="2020" name="J. Appl. Phycol.">
        <title>Morphological changes and genome evolution in Raphidiopsis raciborskii CS-506 after 23 years in culture.</title>
        <authorList>
            <person name="Willis A."/>
            <person name="Bent S.J."/>
            <person name="Jameson I.D."/>
        </authorList>
    </citation>
    <scope>NUCLEOTIDE SEQUENCE [LARGE SCALE GENOMIC DNA]</scope>
    <source>
        <strain evidence="1 2">CS-506_A</strain>
    </source>
</reference>
<name>A0A838WMB0_9CYAN</name>
<dbReference type="Proteomes" id="UP000538075">
    <property type="component" value="Unassembled WGS sequence"/>
</dbReference>
<dbReference type="EMBL" id="VDFG01001036">
    <property type="protein sequence ID" value="MBA4466791.1"/>
    <property type="molecule type" value="Genomic_DNA"/>
</dbReference>
<accession>A0A838WMB0</accession>
<dbReference type="AlphaFoldDB" id="A0A838WMB0"/>
<evidence type="ECO:0000313" key="1">
    <source>
        <dbReference type="EMBL" id="MBA4466791.1"/>
    </source>
</evidence>
<evidence type="ECO:0000313" key="2">
    <source>
        <dbReference type="Proteomes" id="UP000538075"/>
    </source>
</evidence>
<comment type="caution">
    <text evidence="1">The sequence shown here is derived from an EMBL/GenBank/DDBJ whole genome shotgun (WGS) entry which is preliminary data.</text>
</comment>
<sequence>MIKDTNTVTPEEIAQFRTQLADYPSAIADLDAIEEYEDAIPFKVPTKAGTE</sequence>